<dbReference type="Gene3D" id="3.20.20.100">
    <property type="entry name" value="NADP-dependent oxidoreductase domain"/>
    <property type="match status" value="1"/>
</dbReference>
<dbReference type="NCBIfam" id="NF007388">
    <property type="entry name" value="PRK09912.1"/>
    <property type="match status" value="1"/>
</dbReference>
<dbReference type="InterPro" id="IPR036812">
    <property type="entry name" value="NAD(P)_OxRdtase_dom_sf"/>
</dbReference>
<dbReference type="PANTHER" id="PTHR43150:SF4">
    <property type="entry name" value="L-GLYCERALDEHYDE 3-PHOSPHATE REDUCTASE"/>
    <property type="match status" value="1"/>
</dbReference>
<evidence type="ECO:0000313" key="5">
    <source>
        <dbReference type="EMBL" id="WTZ11496.1"/>
    </source>
</evidence>
<reference evidence="5" key="1">
    <citation type="submission" date="2022-10" db="EMBL/GenBank/DDBJ databases">
        <title>The complete genomes of actinobacterial strains from the NBC collection.</title>
        <authorList>
            <person name="Joergensen T.S."/>
            <person name="Alvarez Arevalo M."/>
            <person name="Sterndorff E.B."/>
            <person name="Faurdal D."/>
            <person name="Vuksanovic O."/>
            <person name="Mourched A.-S."/>
            <person name="Charusanti P."/>
            <person name="Shaw S."/>
            <person name="Blin K."/>
            <person name="Weber T."/>
        </authorList>
    </citation>
    <scope>NUCLEOTIDE SEQUENCE</scope>
    <source>
        <strain evidence="5">NBC_01393</strain>
    </source>
</reference>
<evidence type="ECO:0000256" key="3">
    <source>
        <dbReference type="ARBA" id="ARBA00023002"/>
    </source>
</evidence>
<organism evidence="5">
    <name type="scientific">Streptomyces sp. NBC_01393</name>
    <dbReference type="NCBI Taxonomy" id="2903851"/>
    <lineage>
        <taxon>Bacteria</taxon>
        <taxon>Bacillati</taxon>
        <taxon>Actinomycetota</taxon>
        <taxon>Actinomycetes</taxon>
        <taxon>Kitasatosporales</taxon>
        <taxon>Streptomycetaceae</taxon>
        <taxon>Streptomyces</taxon>
    </lineage>
</organism>
<dbReference type="InterPro" id="IPR023210">
    <property type="entry name" value="NADP_OxRdtase_dom"/>
</dbReference>
<dbReference type="InterPro" id="IPR005399">
    <property type="entry name" value="K_chnl_volt-dep_bsu_KCNAB-rel"/>
</dbReference>
<feature type="domain" description="NADP-dependent oxidoreductase" evidence="4">
    <location>
        <begin position="32"/>
        <end position="330"/>
    </location>
</feature>
<keyword evidence="3 5" id="KW-0560">Oxidoreductase</keyword>
<evidence type="ECO:0000259" key="4">
    <source>
        <dbReference type="Pfam" id="PF00248"/>
    </source>
</evidence>
<dbReference type="EMBL" id="CP109546">
    <property type="protein sequence ID" value="WTZ11496.1"/>
    <property type="molecule type" value="Genomic_DNA"/>
</dbReference>
<protein>
    <submittedName>
        <fullName evidence="5">L-glyceraldehyde 3-phosphate reductase</fullName>
        <ecNumber evidence="5">1.1.1.-</ecNumber>
    </submittedName>
</protein>
<name>A0AAU3I0W4_9ACTN</name>
<evidence type="ECO:0000256" key="1">
    <source>
        <dbReference type="ARBA" id="ARBA00006515"/>
    </source>
</evidence>
<dbReference type="GO" id="GO:0051596">
    <property type="term" value="P:methylglyoxal catabolic process"/>
    <property type="evidence" value="ECO:0007669"/>
    <property type="project" value="TreeGrafter"/>
</dbReference>
<dbReference type="GO" id="GO:0016491">
    <property type="term" value="F:oxidoreductase activity"/>
    <property type="evidence" value="ECO:0007669"/>
    <property type="project" value="UniProtKB-KW"/>
</dbReference>
<dbReference type="AlphaFoldDB" id="A0AAU3I0W4"/>
<comment type="similarity">
    <text evidence="1">Belongs to the shaker potassium channel beta subunit family.</text>
</comment>
<evidence type="ECO:0000256" key="2">
    <source>
        <dbReference type="ARBA" id="ARBA00022857"/>
    </source>
</evidence>
<dbReference type="EC" id="1.1.1.-" evidence="5"/>
<keyword evidence="2" id="KW-0521">NADP</keyword>
<dbReference type="SUPFAM" id="SSF51430">
    <property type="entry name" value="NAD(P)-linked oxidoreductase"/>
    <property type="match status" value="1"/>
</dbReference>
<dbReference type="Pfam" id="PF00248">
    <property type="entry name" value="Aldo_ket_red"/>
    <property type="match status" value="1"/>
</dbReference>
<sequence length="345" mass="37880">MNDPTLYRAATERYDSMEYRRTGRSGLKLPAVSLGLWHNFGDDRALDSQRAILRRAFDLGVTHFDLANNYGPPPGSAELNFGKLLKEDFAPYRDELVISTKAGYLMHPGPYGEWGSRKYLLSSLDASLRRMGVDHVDIFYSHRFDPDTPLEETMGALASAVQQGKALYVGVSSYSSEQTAEAARILTGMGVRPLIHQPSYSMLNRWTEDDGLLDTLEAAGMGCISFAPLAQGLLTGKYLQGIPEGSRATQGKSLDPGLLSDEVVRRLNGLNGIAARRGQSLAQLALTWVLRDQRMTSALIGASSVRQLEENLAALAAPELTDEELKEIDTFAVSTQGTNIWAQRH</sequence>
<proteinExistence type="inferred from homology"/>
<gene>
    <name evidence="5" type="primary">mgrA</name>
    <name evidence="5" type="ORF">OG699_28110</name>
</gene>
<dbReference type="PANTHER" id="PTHR43150">
    <property type="entry name" value="HYPERKINETIC, ISOFORM M"/>
    <property type="match status" value="1"/>
</dbReference>
<accession>A0AAU3I0W4</accession>